<dbReference type="InterPro" id="IPR046347">
    <property type="entry name" value="bZIP_sf"/>
</dbReference>
<dbReference type="VEuPathDB" id="FungiDB:AB675_370"/>
<evidence type="ECO:0000256" key="1">
    <source>
        <dbReference type="PROSITE-ProRule" id="PRU00042"/>
    </source>
</evidence>
<accession>A0A0N1HID7</accession>
<sequence>MSVAGRKAQNNAAQRAFREHKEQHITDLETEIDELRKAGEAAGQDNALLKDQLERQVERLRVELGGEHRMREYRMRLASTSQGEHFARESDSTHKRAANSSDDFQSEKVSPLPQSKAAARSVGQLRPSSAIQAPNVGIKPSSGRAKRVGPLTQEERRMANKVRDIGACLRCQRLRERCTDSRPCLGCYNAKEKCIDRTLPRVYWGASGFTQLGGELDSTLLDNNAVFNDGAQLACRPKSAENRASSSDESISSEWTQYDGLTDPTAARIAYVAGKVIASAFASVATRYGAQQSQATGGSCASGQPRGGKKQPQPASKRKSTQSRDDDSEASNDDGSPKKRKTDQKRRQESSAPPLLACPFHKFDCKYFGPDSDDEKYHACAKVRFTNVAGLKQHMQRNHCLPKYYCVNCCEAFPAESQLHAHIRPPRCETLDPPLYPDRITAQLSEALRLDEREPKNQDSSHYWRHAYDVLFPGAAALVSVSPNYEGPDKEHTLRFIRFAKAARSIILARIVQEEQRLNPYDGLHTSTDRMSEEIDSIVLDWYWNHVAPSGLVLGECIGSHLNLITTVQVPEEYWQAHFIGSIDWGDFDNEVRNEVSTELINQITDELGHGFADGLSDELDNEVGDGPCNAESQTVPDVERRIVSDAESEGSGLLV</sequence>
<gene>
    <name evidence="4" type="ORF">AB675_370</name>
</gene>
<dbReference type="Gene3D" id="1.20.5.170">
    <property type="match status" value="1"/>
</dbReference>
<evidence type="ECO:0000313" key="5">
    <source>
        <dbReference type="Proteomes" id="UP000038010"/>
    </source>
</evidence>
<keyword evidence="1" id="KW-0862">Zinc</keyword>
<dbReference type="GO" id="GO:0003700">
    <property type="term" value="F:DNA-binding transcription factor activity"/>
    <property type="evidence" value="ECO:0007669"/>
    <property type="project" value="InterPro"/>
</dbReference>
<evidence type="ECO:0000259" key="3">
    <source>
        <dbReference type="PROSITE" id="PS50157"/>
    </source>
</evidence>
<keyword evidence="1" id="KW-0863">Zinc-finger</keyword>
<organism evidence="4 5">
    <name type="scientific">Cyphellophora attinorum</name>
    <dbReference type="NCBI Taxonomy" id="1664694"/>
    <lineage>
        <taxon>Eukaryota</taxon>
        <taxon>Fungi</taxon>
        <taxon>Dikarya</taxon>
        <taxon>Ascomycota</taxon>
        <taxon>Pezizomycotina</taxon>
        <taxon>Eurotiomycetes</taxon>
        <taxon>Chaetothyriomycetidae</taxon>
        <taxon>Chaetothyriales</taxon>
        <taxon>Cyphellophoraceae</taxon>
        <taxon>Cyphellophora</taxon>
    </lineage>
</organism>
<dbReference type="OrthoDB" id="4161727at2759"/>
<feature type="region of interest" description="Disordered" evidence="2">
    <location>
        <begin position="132"/>
        <end position="151"/>
    </location>
</feature>
<proteinExistence type="predicted"/>
<evidence type="ECO:0000256" key="2">
    <source>
        <dbReference type="SAM" id="MobiDB-lite"/>
    </source>
</evidence>
<comment type="caution">
    <text evidence="4">The sequence shown here is derived from an EMBL/GenBank/DDBJ whole genome shotgun (WGS) entry which is preliminary data.</text>
</comment>
<feature type="region of interest" description="Disordered" evidence="2">
    <location>
        <begin position="76"/>
        <end position="126"/>
    </location>
</feature>
<feature type="domain" description="C2H2-type" evidence="3">
    <location>
        <begin position="404"/>
        <end position="434"/>
    </location>
</feature>
<dbReference type="AlphaFoldDB" id="A0A0N1HID7"/>
<evidence type="ECO:0000313" key="4">
    <source>
        <dbReference type="EMBL" id="KPI46075.1"/>
    </source>
</evidence>
<dbReference type="RefSeq" id="XP_018006038.1">
    <property type="nucleotide sequence ID" value="XM_018143785.1"/>
</dbReference>
<dbReference type="SUPFAM" id="SSF57959">
    <property type="entry name" value="Leucine zipper domain"/>
    <property type="match status" value="1"/>
</dbReference>
<dbReference type="GeneID" id="28735655"/>
<feature type="region of interest" description="Disordered" evidence="2">
    <location>
        <begin position="294"/>
        <end position="353"/>
    </location>
</feature>
<dbReference type="CDD" id="cd14688">
    <property type="entry name" value="bZIP_YAP"/>
    <property type="match status" value="1"/>
</dbReference>
<feature type="compositionally biased region" description="Basic and acidic residues" evidence="2">
    <location>
        <begin position="85"/>
        <end position="94"/>
    </location>
</feature>
<dbReference type="PROSITE" id="PS50157">
    <property type="entry name" value="ZINC_FINGER_C2H2_2"/>
    <property type="match status" value="1"/>
</dbReference>
<protein>
    <recommendedName>
        <fullName evidence="3">C2H2-type domain-containing protein</fullName>
    </recommendedName>
</protein>
<dbReference type="GO" id="GO:0008270">
    <property type="term" value="F:zinc ion binding"/>
    <property type="evidence" value="ECO:0007669"/>
    <property type="project" value="UniProtKB-KW"/>
</dbReference>
<name>A0A0N1HID7_9EURO</name>
<feature type="region of interest" description="Disordered" evidence="2">
    <location>
        <begin position="1"/>
        <end position="24"/>
    </location>
</feature>
<dbReference type="PANTHER" id="PTHR38166">
    <property type="entry name" value="C2H2-TYPE DOMAIN-CONTAINING PROTEIN-RELATED"/>
    <property type="match status" value="1"/>
</dbReference>
<keyword evidence="1" id="KW-0479">Metal-binding</keyword>
<dbReference type="Proteomes" id="UP000038010">
    <property type="component" value="Unassembled WGS sequence"/>
</dbReference>
<dbReference type="EMBL" id="LFJN01000001">
    <property type="protein sequence ID" value="KPI46075.1"/>
    <property type="molecule type" value="Genomic_DNA"/>
</dbReference>
<dbReference type="InterPro" id="IPR013087">
    <property type="entry name" value="Znf_C2H2_type"/>
</dbReference>
<reference evidence="4 5" key="1">
    <citation type="submission" date="2015-06" db="EMBL/GenBank/DDBJ databases">
        <title>Draft genome of the ant-associated black yeast Phialophora attae CBS 131958.</title>
        <authorList>
            <person name="Moreno L.F."/>
            <person name="Stielow B.J."/>
            <person name="de Hoog S."/>
            <person name="Vicente V.A."/>
            <person name="Weiss V.A."/>
            <person name="de Vries M."/>
            <person name="Cruz L.M."/>
            <person name="Souza E.M."/>
        </authorList>
    </citation>
    <scope>NUCLEOTIDE SEQUENCE [LARGE SCALE GENOMIC DNA]</scope>
    <source>
        <strain evidence="4 5">CBS 131958</strain>
    </source>
</reference>
<dbReference type="PANTHER" id="PTHR38166:SF1">
    <property type="entry name" value="C2H2-TYPE DOMAIN-CONTAINING PROTEIN"/>
    <property type="match status" value="1"/>
</dbReference>
<keyword evidence="5" id="KW-1185">Reference proteome</keyword>